<evidence type="ECO:0000313" key="5">
    <source>
        <dbReference type="Proteomes" id="UP000263377"/>
    </source>
</evidence>
<dbReference type="PROSITE" id="PS51186">
    <property type="entry name" value="GNAT"/>
    <property type="match status" value="1"/>
</dbReference>
<dbReference type="Proteomes" id="UP000263377">
    <property type="component" value="Unassembled WGS sequence"/>
</dbReference>
<evidence type="ECO:0000259" key="3">
    <source>
        <dbReference type="PROSITE" id="PS51186"/>
    </source>
</evidence>
<proteinExistence type="predicted"/>
<dbReference type="InterPro" id="IPR000182">
    <property type="entry name" value="GNAT_dom"/>
</dbReference>
<dbReference type="Pfam" id="PF00583">
    <property type="entry name" value="Acetyltransf_1"/>
    <property type="match status" value="1"/>
</dbReference>
<reference evidence="4 5" key="1">
    <citation type="submission" date="2018-08" db="EMBL/GenBank/DDBJ databases">
        <title>Diversity &amp; Physiological Properties of Lignin-Decomposing Actinobacteria from Soil.</title>
        <authorList>
            <person name="Roh S.G."/>
            <person name="Kim S.B."/>
        </authorList>
    </citation>
    <scope>NUCLEOTIDE SEQUENCE [LARGE SCALE GENOMIC DNA]</scope>
    <source>
        <strain evidence="4 5">MMS17-GH009</strain>
    </source>
</reference>
<keyword evidence="5" id="KW-1185">Reference proteome</keyword>
<evidence type="ECO:0000256" key="1">
    <source>
        <dbReference type="ARBA" id="ARBA00022679"/>
    </source>
</evidence>
<gene>
    <name evidence="4" type="ORF">DR950_03830</name>
</gene>
<organism evidence="4 5">
    <name type="scientific">Kitasatospora xanthocidica</name>
    <dbReference type="NCBI Taxonomy" id="83382"/>
    <lineage>
        <taxon>Bacteria</taxon>
        <taxon>Bacillati</taxon>
        <taxon>Actinomycetota</taxon>
        <taxon>Actinomycetes</taxon>
        <taxon>Kitasatosporales</taxon>
        <taxon>Streptomycetaceae</taxon>
        <taxon>Kitasatospora</taxon>
    </lineage>
</organism>
<protein>
    <submittedName>
        <fullName evidence="4">GNAT family N-acetyltransferase</fullName>
    </submittedName>
</protein>
<keyword evidence="1 4" id="KW-0808">Transferase</keyword>
<dbReference type="InterPro" id="IPR016181">
    <property type="entry name" value="Acyl_CoA_acyltransferase"/>
</dbReference>
<feature type="domain" description="N-acetyltransferase" evidence="3">
    <location>
        <begin position="4"/>
        <end position="156"/>
    </location>
</feature>
<dbReference type="PANTHER" id="PTHR43877">
    <property type="entry name" value="AMINOALKYLPHOSPHONATE N-ACETYLTRANSFERASE-RELATED-RELATED"/>
    <property type="match status" value="1"/>
</dbReference>
<dbReference type="AlphaFoldDB" id="A0A372ZP79"/>
<evidence type="ECO:0000256" key="2">
    <source>
        <dbReference type="ARBA" id="ARBA00023315"/>
    </source>
</evidence>
<dbReference type="RefSeq" id="WP_117485758.1">
    <property type="nucleotide sequence ID" value="NZ_QVIG01000001.1"/>
</dbReference>
<dbReference type="EMBL" id="QVIG01000001">
    <property type="protein sequence ID" value="RGD57037.1"/>
    <property type="molecule type" value="Genomic_DNA"/>
</dbReference>
<name>A0A372ZP79_9ACTN</name>
<dbReference type="Gene3D" id="3.40.630.30">
    <property type="match status" value="1"/>
</dbReference>
<dbReference type="GO" id="GO:0016747">
    <property type="term" value="F:acyltransferase activity, transferring groups other than amino-acyl groups"/>
    <property type="evidence" value="ECO:0007669"/>
    <property type="project" value="InterPro"/>
</dbReference>
<dbReference type="SUPFAM" id="SSF55729">
    <property type="entry name" value="Acyl-CoA N-acyltransferases (Nat)"/>
    <property type="match status" value="1"/>
</dbReference>
<dbReference type="InterPro" id="IPR050832">
    <property type="entry name" value="Bact_Acetyltransf"/>
</dbReference>
<keyword evidence="2" id="KW-0012">Acyltransferase</keyword>
<evidence type="ECO:0000313" key="4">
    <source>
        <dbReference type="EMBL" id="RGD57037.1"/>
    </source>
</evidence>
<comment type="caution">
    <text evidence="4">The sequence shown here is derived from an EMBL/GenBank/DDBJ whole genome shotgun (WGS) entry which is preliminary data.</text>
</comment>
<accession>A0A372ZP79</accession>
<sequence length="156" mass="16783">MTAPPVRPAGPEDADELLRLRVAVLDGARPADDWRAAFRDEMRARLGTDPDLLAFVAPADGGALAACAIGVVHRCYRGPSHPTGRWARIHTVVTDPAHRRRGHARAVTTALVRALRLRGCGSIELRATEAGAPLYRALGFHPVDGYMTLRPGPAEL</sequence>
<dbReference type="CDD" id="cd04301">
    <property type="entry name" value="NAT_SF"/>
    <property type="match status" value="1"/>
</dbReference>